<name>A0A2G8SPZ5_9APHY</name>
<dbReference type="STRING" id="1077348.A0A2G8SPZ5"/>
<dbReference type="AlphaFoldDB" id="A0A2G8SPZ5"/>
<feature type="domain" description="BZIP" evidence="2">
    <location>
        <begin position="185"/>
        <end position="200"/>
    </location>
</feature>
<feature type="compositionally biased region" description="Low complexity" evidence="1">
    <location>
        <begin position="168"/>
        <end position="184"/>
    </location>
</feature>
<protein>
    <submittedName>
        <fullName evidence="3">Transcription factor</fullName>
    </submittedName>
</protein>
<dbReference type="GO" id="GO:0003700">
    <property type="term" value="F:DNA-binding transcription factor activity"/>
    <property type="evidence" value="ECO:0007669"/>
    <property type="project" value="InterPro"/>
</dbReference>
<comment type="caution">
    <text evidence="3">The sequence shown here is derived from an EMBL/GenBank/DDBJ whole genome shotgun (WGS) entry which is preliminary data.</text>
</comment>
<reference evidence="3 4" key="1">
    <citation type="journal article" date="2015" name="Sci. Rep.">
        <title>Chromosome-level genome map provides insights into diverse defense mechanisms in the medicinal fungus Ganoderma sinense.</title>
        <authorList>
            <person name="Zhu Y."/>
            <person name="Xu J."/>
            <person name="Sun C."/>
            <person name="Zhou S."/>
            <person name="Xu H."/>
            <person name="Nelson D.R."/>
            <person name="Qian J."/>
            <person name="Song J."/>
            <person name="Luo H."/>
            <person name="Xiang L."/>
            <person name="Li Y."/>
            <person name="Xu Z."/>
            <person name="Ji A."/>
            <person name="Wang L."/>
            <person name="Lu S."/>
            <person name="Hayward A."/>
            <person name="Sun W."/>
            <person name="Li X."/>
            <person name="Schwartz D.C."/>
            <person name="Wang Y."/>
            <person name="Chen S."/>
        </authorList>
    </citation>
    <scope>NUCLEOTIDE SEQUENCE [LARGE SCALE GENOMIC DNA]</scope>
    <source>
        <strain evidence="3 4">ZZ0214-1</strain>
    </source>
</reference>
<accession>A0A2G8SPZ5</accession>
<evidence type="ECO:0000256" key="1">
    <source>
        <dbReference type="SAM" id="MobiDB-lite"/>
    </source>
</evidence>
<dbReference type="CDD" id="cd14688">
    <property type="entry name" value="bZIP_YAP"/>
    <property type="match status" value="1"/>
</dbReference>
<feature type="compositionally biased region" description="Low complexity" evidence="1">
    <location>
        <begin position="271"/>
        <end position="283"/>
    </location>
</feature>
<dbReference type="Proteomes" id="UP000230002">
    <property type="component" value="Unassembled WGS sequence"/>
</dbReference>
<evidence type="ECO:0000313" key="3">
    <source>
        <dbReference type="EMBL" id="PIL35847.1"/>
    </source>
</evidence>
<dbReference type="EMBL" id="AYKW01000002">
    <property type="protein sequence ID" value="PIL35847.1"/>
    <property type="molecule type" value="Genomic_DNA"/>
</dbReference>
<dbReference type="InterPro" id="IPR046347">
    <property type="entry name" value="bZIP_sf"/>
</dbReference>
<dbReference type="InterPro" id="IPR004827">
    <property type="entry name" value="bZIP"/>
</dbReference>
<dbReference type="PROSITE" id="PS00036">
    <property type="entry name" value="BZIP_BASIC"/>
    <property type="match status" value="1"/>
</dbReference>
<dbReference type="OrthoDB" id="2593073at2759"/>
<dbReference type="Gene3D" id="1.20.5.170">
    <property type="match status" value="1"/>
</dbReference>
<feature type="region of interest" description="Disordered" evidence="1">
    <location>
        <begin position="268"/>
        <end position="317"/>
    </location>
</feature>
<feature type="compositionally biased region" description="Pro residues" evidence="1">
    <location>
        <begin position="82"/>
        <end position="167"/>
    </location>
</feature>
<evidence type="ECO:0000259" key="2">
    <source>
        <dbReference type="PROSITE" id="PS00036"/>
    </source>
</evidence>
<feature type="compositionally biased region" description="Pro residues" evidence="1">
    <location>
        <begin position="10"/>
        <end position="31"/>
    </location>
</feature>
<organism evidence="3 4">
    <name type="scientific">Ganoderma sinense ZZ0214-1</name>
    <dbReference type="NCBI Taxonomy" id="1077348"/>
    <lineage>
        <taxon>Eukaryota</taxon>
        <taxon>Fungi</taxon>
        <taxon>Dikarya</taxon>
        <taxon>Basidiomycota</taxon>
        <taxon>Agaricomycotina</taxon>
        <taxon>Agaricomycetes</taxon>
        <taxon>Polyporales</taxon>
        <taxon>Polyporaceae</taxon>
        <taxon>Ganoderma</taxon>
    </lineage>
</organism>
<feature type="compositionally biased region" description="Basic and acidic residues" evidence="1">
    <location>
        <begin position="185"/>
        <end position="208"/>
    </location>
</feature>
<dbReference type="SUPFAM" id="SSF57959">
    <property type="entry name" value="Leucine zipper domain"/>
    <property type="match status" value="1"/>
</dbReference>
<feature type="region of interest" description="Disordered" evidence="1">
    <location>
        <begin position="1"/>
        <end position="208"/>
    </location>
</feature>
<keyword evidence="4" id="KW-1185">Reference proteome</keyword>
<sequence length="317" mass="33872">MLGHPSPAYQQPPPQQQQPQQQPPPAQPPTADPNVLHHSPPQPQPPGTFQTLRLRDDPPAVTQPAPRASRKRKSPATAPTDSAPPPPPGPPNPAAMHLPPPGTMQPHALPPPHTLIHPPPHMTGHPIPHPYPYPPPPGDFTPGGMPPPPHPGGPPPGHPGGPLPQPQPDQSRSGTTSGRTLSQSKRAEQNRKAQRAFRERRDQHVKTLESRSQLLDAALASADEANRRWEECRTIVDQLRIENATLRAALQAAQAQLMAVNPNANVPMPDPVAAGVNGANGAPPTQPPPEHIQQTPGRHDAEKKEEQGPSLGEGDKK</sequence>
<evidence type="ECO:0000313" key="4">
    <source>
        <dbReference type="Proteomes" id="UP000230002"/>
    </source>
</evidence>
<proteinExistence type="predicted"/>
<gene>
    <name evidence="3" type="ORF">GSI_01507</name>
</gene>
<feature type="compositionally biased region" description="Basic and acidic residues" evidence="1">
    <location>
        <begin position="297"/>
        <end position="317"/>
    </location>
</feature>